<sequence>MIVKTLLSAWVLLVLGISPAVLANPSAALDAPTGAVVLEVKGNIDRQNVESEAHFDFEMLKALPQHGFDTGTPWTSGVSHYSGPLMRDLLGYVGATGSTVKVSALNGYEAEIPVDDFYDHDVILALERNNRPMPIREYGPLWVLYPFDEDDVLLNEKIRFRAVWQVMRIDALE</sequence>
<reference evidence="3 4" key="1">
    <citation type="submission" date="2018-12" db="EMBL/GenBank/DDBJ databases">
        <title>three novel Halomonas strain isolated from plants.</title>
        <authorList>
            <person name="Sun C."/>
        </authorList>
    </citation>
    <scope>NUCLEOTIDE SEQUENCE [LARGE SCALE GENOMIC DNA]</scope>
    <source>
        <strain evidence="3 4">RC</strain>
    </source>
</reference>
<dbReference type="Gene3D" id="3.90.420.10">
    <property type="entry name" value="Oxidoreductase, molybdopterin-binding domain"/>
    <property type="match status" value="1"/>
</dbReference>
<accession>A0A3S1EA20</accession>
<dbReference type="Proteomes" id="UP000286912">
    <property type="component" value="Unassembled WGS sequence"/>
</dbReference>
<dbReference type="OrthoDB" id="9798763at2"/>
<dbReference type="EMBL" id="RZHD01000003">
    <property type="protein sequence ID" value="RUR49006.1"/>
    <property type="molecule type" value="Genomic_DNA"/>
</dbReference>
<evidence type="ECO:0000313" key="4">
    <source>
        <dbReference type="Proteomes" id="UP000286912"/>
    </source>
</evidence>
<name>A0A3S1EA20_9GAMM</name>
<evidence type="ECO:0000256" key="1">
    <source>
        <dbReference type="SAM" id="SignalP"/>
    </source>
</evidence>
<comment type="caution">
    <text evidence="3">The sequence shown here is derived from an EMBL/GenBank/DDBJ whole genome shotgun (WGS) entry which is preliminary data.</text>
</comment>
<dbReference type="AlphaFoldDB" id="A0A3S1EA20"/>
<evidence type="ECO:0000313" key="3">
    <source>
        <dbReference type="EMBL" id="RUR49006.1"/>
    </source>
</evidence>
<dbReference type="SUPFAM" id="SSF56524">
    <property type="entry name" value="Oxidoreductase molybdopterin-binding domain"/>
    <property type="match status" value="1"/>
</dbReference>
<dbReference type="InterPro" id="IPR000572">
    <property type="entry name" value="OxRdtase_Mopterin-bd_dom"/>
</dbReference>
<feature type="domain" description="Oxidoreductase molybdopterin-binding" evidence="2">
    <location>
        <begin position="70"/>
        <end position="146"/>
    </location>
</feature>
<keyword evidence="4" id="KW-1185">Reference proteome</keyword>
<evidence type="ECO:0000259" key="2">
    <source>
        <dbReference type="Pfam" id="PF00174"/>
    </source>
</evidence>
<gene>
    <name evidence="3" type="ORF">ELY37_02100</name>
</gene>
<feature type="chain" id="PRO_5018533895" evidence="1">
    <location>
        <begin position="24"/>
        <end position="173"/>
    </location>
</feature>
<dbReference type="InterPro" id="IPR036374">
    <property type="entry name" value="OxRdtase_Mopterin-bd_sf"/>
</dbReference>
<feature type="signal peptide" evidence="1">
    <location>
        <begin position="1"/>
        <end position="23"/>
    </location>
</feature>
<organism evidence="3 4">
    <name type="scientific">Vreelandella populi</name>
    <dbReference type="NCBI Taxonomy" id="2498858"/>
    <lineage>
        <taxon>Bacteria</taxon>
        <taxon>Pseudomonadati</taxon>
        <taxon>Pseudomonadota</taxon>
        <taxon>Gammaproteobacteria</taxon>
        <taxon>Oceanospirillales</taxon>
        <taxon>Halomonadaceae</taxon>
        <taxon>Vreelandella</taxon>
    </lineage>
</organism>
<protein>
    <submittedName>
        <fullName evidence="3">Oxidoreductase</fullName>
    </submittedName>
</protein>
<keyword evidence="1" id="KW-0732">Signal</keyword>
<dbReference type="RefSeq" id="WP_126951379.1">
    <property type="nucleotide sequence ID" value="NZ_RZHC01000011.1"/>
</dbReference>
<dbReference type="Pfam" id="PF00174">
    <property type="entry name" value="Oxidored_molyb"/>
    <property type="match status" value="1"/>
</dbReference>
<proteinExistence type="predicted"/>